<organism evidence="1 2">
    <name type="scientific">Liparis tanakae</name>
    <name type="common">Tanaka's snailfish</name>
    <dbReference type="NCBI Taxonomy" id="230148"/>
    <lineage>
        <taxon>Eukaryota</taxon>
        <taxon>Metazoa</taxon>
        <taxon>Chordata</taxon>
        <taxon>Craniata</taxon>
        <taxon>Vertebrata</taxon>
        <taxon>Euteleostomi</taxon>
        <taxon>Actinopterygii</taxon>
        <taxon>Neopterygii</taxon>
        <taxon>Teleostei</taxon>
        <taxon>Neoteleostei</taxon>
        <taxon>Acanthomorphata</taxon>
        <taxon>Eupercaria</taxon>
        <taxon>Perciformes</taxon>
        <taxon>Cottioidei</taxon>
        <taxon>Cottales</taxon>
        <taxon>Liparidae</taxon>
        <taxon>Liparis</taxon>
    </lineage>
</organism>
<reference evidence="1 2" key="1">
    <citation type="submission" date="2019-03" db="EMBL/GenBank/DDBJ databases">
        <title>First draft genome of Liparis tanakae, snailfish: a comprehensive survey of snailfish specific genes.</title>
        <authorList>
            <person name="Kim W."/>
            <person name="Song I."/>
            <person name="Jeong J.-H."/>
            <person name="Kim D."/>
            <person name="Kim S."/>
            <person name="Ryu S."/>
            <person name="Song J.Y."/>
            <person name="Lee S.K."/>
        </authorList>
    </citation>
    <scope>NUCLEOTIDE SEQUENCE [LARGE SCALE GENOMIC DNA]</scope>
    <source>
        <tissue evidence="1">Muscle</tissue>
    </source>
</reference>
<sequence length="108" mass="12192">MQREGGERQRAMARQARRAGRVLECEPGTQSNNRDICPGNAHIHLTEDKPVREHIKENVALVLQRGTRGPPPPLPRHSEQEKVDFMFLRSYSALYCSCLAGSLGWLRG</sequence>
<evidence type="ECO:0000313" key="2">
    <source>
        <dbReference type="Proteomes" id="UP000314294"/>
    </source>
</evidence>
<dbReference type="AlphaFoldDB" id="A0A4Z2IQ95"/>
<dbReference type="Proteomes" id="UP000314294">
    <property type="component" value="Unassembled WGS sequence"/>
</dbReference>
<gene>
    <name evidence="1" type="ORF">EYF80_009495</name>
</gene>
<comment type="caution">
    <text evidence="1">The sequence shown here is derived from an EMBL/GenBank/DDBJ whole genome shotgun (WGS) entry which is preliminary data.</text>
</comment>
<proteinExistence type="predicted"/>
<dbReference type="EMBL" id="SRLO01000056">
    <property type="protein sequence ID" value="TNN80170.1"/>
    <property type="molecule type" value="Genomic_DNA"/>
</dbReference>
<protein>
    <submittedName>
        <fullName evidence="1">Uncharacterized protein</fullName>
    </submittedName>
</protein>
<accession>A0A4Z2IQ95</accession>
<evidence type="ECO:0000313" key="1">
    <source>
        <dbReference type="EMBL" id="TNN80170.1"/>
    </source>
</evidence>
<keyword evidence="2" id="KW-1185">Reference proteome</keyword>
<name>A0A4Z2IQ95_9TELE</name>